<dbReference type="EMBL" id="WVUK01000056">
    <property type="protein sequence ID" value="KAF7492783.1"/>
    <property type="molecule type" value="Genomic_DNA"/>
</dbReference>
<dbReference type="Proteomes" id="UP000616769">
    <property type="component" value="Unassembled WGS sequence"/>
</dbReference>
<evidence type="ECO:0000256" key="9">
    <source>
        <dbReference type="ARBA" id="ARBA00038126"/>
    </source>
</evidence>
<keyword evidence="13" id="KW-1185">Reference proteome</keyword>
<dbReference type="EC" id="2.1.1.85" evidence="3"/>
<dbReference type="PANTHER" id="PTHR14614:SF39">
    <property type="entry name" value="HISTIDINE PROTEIN METHYLTRANSFERASE 1 HOMOLOG"/>
    <property type="match status" value="1"/>
</dbReference>
<keyword evidence="6 10" id="KW-0808">Transferase</keyword>
<proteinExistence type="inferred from homology"/>
<dbReference type="Pfam" id="PF10294">
    <property type="entry name" value="Methyltransf_16"/>
    <property type="match status" value="1"/>
</dbReference>
<sequence length="332" mass="39238">MSKISLEEIKEISNLIEEIIKSDSFLRSSHSGFDYKLFDTKFCFELAKRLDQQHDENSGDEQDENDCKDLNRMLINNTDIIPNQYEGGFRVWEGLYDLIHFFAVEKFFEHFSKSKISSRDSETIMICDLGCGSGLLSIYIEQQLLAKKRDHFRFYLQDFNEFVIKLFTIPNVLVNTSDYDTILPEALSTRSDNHRIESEFQFYWGEWKDYREELVKEQIKFDLIITSDVLYKEENYTKLIDIFHDCLAWPDGRILIASKSHYFGTGGGTYSFLDFLEEYYQMNSKTNKRSKTQEDTLIECDRYLKGAIVAEIEDNLYRQIIEISWKKLQSNN</sequence>
<evidence type="ECO:0000256" key="1">
    <source>
        <dbReference type="ARBA" id="ARBA00004123"/>
    </source>
</evidence>
<evidence type="ECO:0000256" key="5">
    <source>
        <dbReference type="ARBA" id="ARBA00022603"/>
    </source>
</evidence>
<protein>
    <recommendedName>
        <fullName evidence="3">protein-histidine N-methyltransferase</fullName>
        <ecNumber evidence="3">2.1.1.85</ecNumber>
    </recommendedName>
</protein>
<evidence type="ECO:0000313" key="11">
    <source>
        <dbReference type="EMBL" id="KPL94041.1"/>
    </source>
</evidence>
<comment type="subcellular location">
    <subcellularLocation>
        <location evidence="2">Cytoplasm</location>
    </subcellularLocation>
    <subcellularLocation>
        <location evidence="1">Nucleus</location>
    </subcellularLocation>
</comment>
<evidence type="ECO:0000313" key="12">
    <source>
        <dbReference type="EnsemblMetazoa" id="KAF7492783.1"/>
    </source>
</evidence>
<evidence type="ECO:0000256" key="2">
    <source>
        <dbReference type="ARBA" id="ARBA00004496"/>
    </source>
</evidence>
<dbReference type="InterPro" id="IPR019410">
    <property type="entry name" value="Methyltransf_16"/>
</dbReference>
<reference evidence="10" key="3">
    <citation type="submission" date="2020-01" db="EMBL/GenBank/DDBJ databases">
        <authorList>
            <person name="Korhonen P.K.K."/>
            <person name="Guangxu M.G."/>
            <person name="Wang T.W."/>
            <person name="Stroehlein A.J.S."/>
            <person name="Young N.D."/>
            <person name="Ang C.-S.A."/>
            <person name="Fernando D.W.F."/>
            <person name="Lu H.L."/>
            <person name="Taylor S.T."/>
            <person name="Ehtesham M.E.M."/>
            <person name="Najaraj S.H.N."/>
            <person name="Harsha G.H.G."/>
            <person name="Madugundu A.M."/>
            <person name="Renuse S.R."/>
            <person name="Holt D.H."/>
            <person name="Pandey A.P."/>
            <person name="Papenfuss A.P."/>
            <person name="Gasser R.B.G."/>
            <person name="Fischer K.F."/>
        </authorList>
    </citation>
    <scope>NUCLEOTIDE SEQUENCE</scope>
    <source>
        <strain evidence="10">SSS_KF_BRIS2020</strain>
    </source>
</reference>
<comment type="similarity">
    <text evidence="9">Belongs to the methyltransferase superfamily. METTL18 family.</text>
</comment>
<dbReference type="OrthoDB" id="1723750at2759"/>
<keyword evidence="4" id="KW-0963">Cytoplasm</keyword>
<dbReference type="Proteomes" id="UP000070412">
    <property type="component" value="Unassembled WGS sequence"/>
</dbReference>
<reference evidence="12" key="4">
    <citation type="submission" date="2022-06" db="UniProtKB">
        <authorList>
            <consortium name="EnsemblMetazoa"/>
        </authorList>
    </citation>
    <scope>IDENTIFICATION</scope>
</reference>
<dbReference type="GO" id="GO:0005634">
    <property type="term" value="C:nucleus"/>
    <property type="evidence" value="ECO:0007669"/>
    <property type="project" value="UniProtKB-SubCell"/>
</dbReference>
<dbReference type="GO" id="GO:0032259">
    <property type="term" value="P:methylation"/>
    <property type="evidence" value="ECO:0007669"/>
    <property type="project" value="UniProtKB-KW"/>
</dbReference>
<keyword evidence="7" id="KW-0949">S-adenosyl-L-methionine</keyword>
<dbReference type="GO" id="GO:0018064">
    <property type="term" value="F:protein-L-histidine N-tele-methyltransferase activity"/>
    <property type="evidence" value="ECO:0007669"/>
    <property type="project" value="UniProtKB-EC"/>
</dbReference>
<evidence type="ECO:0000256" key="6">
    <source>
        <dbReference type="ARBA" id="ARBA00022679"/>
    </source>
</evidence>
<evidence type="ECO:0000256" key="8">
    <source>
        <dbReference type="ARBA" id="ARBA00023242"/>
    </source>
</evidence>
<evidence type="ECO:0000256" key="4">
    <source>
        <dbReference type="ARBA" id="ARBA00022490"/>
    </source>
</evidence>
<evidence type="ECO:0000313" key="10">
    <source>
        <dbReference type="EMBL" id="KAF7492783.1"/>
    </source>
</evidence>
<evidence type="ECO:0000256" key="3">
    <source>
        <dbReference type="ARBA" id="ARBA00012533"/>
    </source>
</evidence>
<dbReference type="EnsemblMetazoa" id="SSS_3749s_mrna">
    <property type="protein sequence ID" value="KAF7492783.1"/>
    <property type="gene ID" value="SSS_3749"/>
</dbReference>
<evidence type="ECO:0000313" key="13">
    <source>
        <dbReference type="Proteomes" id="UP000070412"/>
    </source>
</evidence>
<dbReference type="InterPro" id="IPR029063">
    <property type="entry name" value="SAM-dependent_MTases_sf"/>
</dbReference>
<dbReference type="Gene3D" id="3.40.50.150">
    <property type="entry name" value="Vaccinia Virus protein VP39"/>
    <property type="match status" value="1"/>
</dbReference>
<name>A0A131ZTT2_SARSC</name>
<accession>A0A131ZTT2</accession>
<keyword evidence="8" id="KW-0539">Nucleus</keyword>
<reference evidence="11 14" key="1">
    <citation type="journal article" date="2015" name="Parasit. Vectors">
        <title>Draft genome of the scabies mite.</title>
        <authorList>
            <person name="Rider S.D.Jr."/>
            <person name="Morgan M.S."/>
            <person name="Arlian L.G."/>
        </authorList>
    </citation>
    <scope>NUCLEOTIDE SEQUENCE [LARGE SCALE GENOMIC DNA]</scope>
    <source>
        <strain evidence="11">Arlian Lab</strain>
    </source>
</reference>
<organism evidence="11 14">
    <name type="scientific">Sarcoptes scabiei</name>
    <name type="common">Itch mite</name>
    <name type="synonym">Acarus scabiei</name>
    <dbReference type="NCBI Taxonomy" id="52283"/>
    <lineage>
        <taxon>Eukaryota</taxon>
        <taxon>Metazoa</taxon>
        <taxon>Ecdysozoa</taxon>
        <taxon>Arthropoda</taxon>
        <taxon>Chelicerata</taxon>
        <taxon>Arachnida</taxon>
        <taxon>Acari</taxon>
        <taxon>Acariformes</taxon>
        <taxon>Sarcoptiformes</taxon>
        <taxon>Astigmata</taxon>
        <taxon>Psoroptidia</taxon>
        <taxon>Sarcoptoidea</taxon>
        <taxon>Sarcoptidae</taxon>
        <taxon>Sarcoptinae</taxon>
        <taxon>Sarcoptes</taxon>
    </lineage>
</organism>
<dbReference type="SUPFAM" id="SSF53335">
    <property type="entry name" value="S-adenosyl-L-methionine-dependent methyltransferases"/>
    <property type="match status" value="1"/>
</dbReference>
<dbReference type="AlphaFoldDB" id="A0A131ZTT2"/>
<gene>
    <name evidence="11" type="ORF">QR98_0001040</name>
    <name evidence="10" type="ORF">SSS_3749</name>
</gene>
<evidence type="ECO:0000256" key="7">
    <source>
        <dbReference type="ARBA" id="ARBA00022691"/>
    </source>
</evidence>
<dbReference type="PANTHER" id="PTHR14614">
    <property type="entry name" value="HEPATOCELLULAR CARCINOMA-ASSOCIATED ANTIGEN"/>
    <property type="match status" value="1"/>
</dbReference>
<dbReference type="VEuPathDB" id="VectorBase:SSCA001469"/>
<reference evidence="13" key="2">
    <citation type="journal article" date="2020" name="PLoS Negl. Trop. Dis.">
        <title>High-quality nuclear genome for Sarcoptes scabiei-A critical resource for a neglected parasite.</title>
        <authorList>
            <person name="Korhonen P.K."/>
            <person name="Gasser R.B."/>
            <person name="Ma G."/>
            <person name="Wang T."/>
            <person name="Stroehlein A.J."/>
            <person name="Young N.D."/>
            <person name="Ang C.S."/>
            <person name="Fernando D.D."/>
            <person name="Lu H.C."/>
            <person name="Taylor S."/>
            <person name="Reynolds S.L."/>
            <person name="Mofiz E."/>
            <person name="Najaraj S.H."/>
            <person name="Gowda H."/>
            <person name="Madugundu A."/>
            <person name="Renuse S."/>
            <person name="Holt D."/>
            <person name="Pandey A."/>
            <person name="Papenfuss A.T."/>
            <person name="Fischer K."/>
        </authorList>
    </citation>
    <scope>NUCLEOTIDE SEQUENCE [LARGE SCALE GENOMIC DNA]</scope>
</reference>
<dbReference type="GO" id="GO:0005737">
    <property type="term" value="C:cytoplasm"/>
    <property type="evidence" value="ECO:0007669"/>
    <property type="project" value="UniProtKB-SubCell"/>
</dbReference>
<keyword evidence="5 11" id="KW-0489">Methyltransferase</keyword>
<dbReference type="EMBL" id="JXLN01000003">
    <property type="protein sequence ID" value="KPL94041.1"/>
    <property type="molecule type" value="Genomic_DNA"/>
</dbReference>
<evidence type="ECO:0000313" key="14">
    <source>
        <dbReference type="Proteomes" id="UP000616769"/>
    </source>
</evidence>